<feature type="compositionally biased region" description="Basic and acidic residues" evidence="1">
    <location>
        <begin position="50"/>
        <end position="59"/>
    </location>
</feature>
<protein>
    <submittedName>
        <fullName evidence="2">Uncharacterized protein</fullName>
    </submittedName>
</protein>
<proteinExistence type="predicted"/>
<dbReference type="EMBL" id="JAQQWP010000009">
    <property type="protein sequence ID" value="KAK8100538.1"/>
    <property type="molecule type" value="Genomic_DNA"/>
</dbReference>
<organism evidence="2 3">
    <name type="scientific">Apiospora kogelbergensis</name>
    <dbReference type="NCBI Taxonomy" id="1337665"/>
    <lineage>
        <taxon>Eukaryota</taxon>
        <taxon>Fungi</taxon>
        <taxon>Dikarya</taxon>
        <taxon>Ascomycota</taxon>
        <taxon>Pezizomycotina</taxon>
        <taxon>Sordariomycetes</taxon>
        <taxon>Xylariomycetidae</taxon>
        <taxon>Amphisphaeriales</taxon>
        <taxon>Apiosporaceae</taxon>
        <taxon>Apiospora</taxon>
    </lineage>
</organism>
<dbReference type="AlphaFoldDB" id="A0AAW0QH69"/>
<evidence type="ECO:0000256" key="1">
    <source>
        <dbReference type="SAM" id="MobiDB-lite"/>
    </source>
</evidence>
<keyword evidence="3" id="KW-1185">Reference proteome</keyword>
<dbReference type="Proteomes" id="UP001392437">
    <property type="component" value="Unassembled WGS sequence"/>
</dbReference>
<name>A0AAW0QH69_9PEZI</name>
<feature type="region of interest" description="Disordered" evidence="1">
    <location>
        <begin position="84"/>
        <end position="116"/>
    </location>
</feature>
<reference evidence="2 3" key="1">
    <citation type="submission" date="2023-01" db="EMBL/GenBank/DDBJ databases">
        <title>Analysis of 21 Apiospora genomes using comparative genomics revels a genus with tremendous synthesis potential of carbohydrate active enzymes and secondary metabolites.</title>
        <authorList>
            <person name="Sorensen T."/>
        </authorList>
    </citation>
    <scope>NUCLEOTIDE SEQUENCE [LARGE SCALE GENOMIC DNA]</scope>
    <source>
        <strain evidence="2 3">CBS 117206</strain>
    </source>
</reference>
<evidence type="ECO:0000313" key="2">
    <source>
        <dbReference type="EMBL" id="KAK8100538.1"/>
    </source>
</evidence>
<gene>
    <name evidence="2" type="ORF">PG999_010912</name>
</gene>
<comment type="caution">
    <text evidence="2">The sequence shown here is derived from an EMBL/GenBank/DDBJ whole genome shotgun (WGS) entry which is preliminary data.</text>
</comment>
<sequence length="478" mass="55403">MEGQAKKTFWAEVADAVEDITNMADNATELMTAEFDRLNEQNKKLQRSVQVKEPERHPEGPQAQSSDIVRLEDENQKLRERLNEQNRKLQQSVQVQESERHSEGPQAQSSDIVRLEDENQKLRERLRYLKNRVDEEETLRMDTIPRMTPFFPDWAAKGLRQWLGDVNIWFYNHIEPVLVDPVQLREALEIERAEPERGSILRDALDKDIGLRLAAQIVHSEYEVIQACLLRWLTPAIFHQGYSDSFPSIKALDESVEAMQTDEYFNPITLSQWKLHSYYALIHTPSYEDNRKIFIDKTSSAFAKGIGMFSLKGHNWDEFVGSIRDRIIKPGLELQENLKMATAQYNLSFFDLSPSDANKGKQNPQLESMKMDLEWEEYQDSTDNLRILPNTFDTSGPRLPQLLAAVTPHLSSRSVSLSERRLRAPKVLEKQRRLVAWRDSYNGYVFGQNIREKRAGNDKIPILFASRRDGLLLYPDGK</sequence>
<evidence type="ECO:0000313" key="3">
    <source>
        <dbReference type="Proteomes" id="UP001392437"/>
    </source>
</evidence>
<feature type="region of interest" description="Disordered" evidence="1">
    <location>
        <begin position="41"/>
        <end position="71"/>
    </location>
</feature>
<accession>A0AAW0QH69</accession>